<feature type="transmembrane region" description="Helical" evidence="8">
    <location>
        <begin position="29"/>
        <end position="51"/>
    </location>
</feature>
<keyword evidence="2" id="KW-1003">Cell membrane</keyword>
<dbReference type="EMBL" id="JBJYXY010000001">
    <property type="protein sequence ID" value="MFN2976664.1"/>
    <property type="molecule type" value="Genomic_DNA"/>
</dbReference>
<dbReference type="PANTHER" id="PTHR33908:SF11">
    <property type="entry name" value="MEMBRANE PROTEIN"/>
    <property type="match status" value="1"/>
</dbReference>
<comment type="subcellular location">
    <subcellularLocation>
        <location evidence="1">Cell membrane</location>
        <topology evidence="1">Multi-pass membrane protein</topology>
    </subcellularLocation>
</comment>
<comment type="caution">
    <text evidence="9">The sequence shown here is derived from an EMBL/GenBank/DDBJ whole genome shotgun (WGS) entry which is preliminary data.</text>
</comment>
<feature type="transmembrane region" description="Helical" evidence="8">
    <location>
        <begin position="180"/>
        <end position="200"/>
    </location>
</feature>
<reference evidence="9 10" key="1">
    <citation type="submission" date="2024-12" db="EMBL/GenBank/DDBJ databases">
        <authorList>
            <person name="Lee Y."/>
        </authorList>
    </citation>
    <scope>NUCLEOTIDE SEQUENCE [LARGE SCALE GENOMIC DNA]</scope>
    <source>
        <strain evidence="9 10">03SUJ4</strain>
    </source>
</reference>
<keyword evidence="10" id="KW-1185">Reference proteome</keyword>
<evidence type="ECO:0000256" key="3">
    <source>
        <dbReference type="ARBA" id="ARBA00022676"/>
    </source>
</evidence>
<sequence>MPIASAFNGTGTEQVAAANAARDASRVRLLSRAAVVCTLLVVAVFFALRFLHLRADFPNFSPWSDWAKYTDEGWYGDAAMRHYLLGTWHLPGDFNPAAALPVWPLLEAIVFRFTGVGIVAARTLTVVVFGGILLASFALLRGGMGRSVREEPLPWAGLCAATAALLMAVSPYFYVFSRMAVLEPLLVLLMLIALLLARGVAWQGQRWPAVALPIAIGVVLALMVGTKTTAVALVPSIAYLLASACGWKLRATARSFAWAGGTTVVLWGAYYLALIRPRYLQDFRYLFSANRYTGITADNARDIITSAFRDVTWMGSGITALLAAALVFAVVRRRVWSDPLIPTLMLWIAGYFAFLIYHANLQPRYYLVVAVPITLLVMRLVNHAVAWRWQTAVVVVPALLVLVAVDARQTLHYVRHPEYTFQNAAEQIEQVVESEPAHSHTVLSISGSDLTLMTGLPSICDDFGTMELEDRIAAYKPGWFVAWNYVEDDKMDALANFYRLTRVREIPAMDDPDRNLLIVYRLDPKESVKPRKGRSKRS</sequence>
<evidence type="ECO:0000256" key="8">
    <source>
        <dbReference type="SAM" id="Phobius"/>
    </source>
</evidence>
<evidence type="ECO:0000256" key="1">
    <source>
        <dbReference type="ARBA" id="ARBA00004651"/>
    </source>
</evidence>
<keyword evidence="5 8" id="KW-0812">Transmembrane</keyword>
<feature type="transmembrane region" description="Helical" evidence="8">
    <location>
        <begin position="389"/>
        <end position="407"/>
    </location>
</feature>
<name>A0ABW9KLN5_9BACT</name>
<dbReference type="EC" id="2.4.-.-" evidence="9"/>
<keyword evidence="7 8" id="KW-0472">Membrane</keyword>
<evidence type="ECO:0000313" key="9">
    <source>
        <dbReference type="EMBL" id="MFN2976664.1"/>
    </source>
</evidence>
<dbReference type="InterPro" id="IPR050297">
    <property type="entry name" value="LipidA_mod_glycosyltrf_83"/>
</dbReference>
<evidence type="ECO:0000256" key="7">
    <source>
        <dbReference type="ARBA" id="ARBA00023136"/>
    </source>
</evidence>
<feature type="transmembrane region" description="Helical" evidence="8">
    <location>
        <begin position="152"/>
        <end position="174"/>
    </location>
</feature>
<feature type="transmembrane region" description="Helical" evidence="8">
    <location>
        <begin position="207"/>
        <end position="224"/>
    </location>
</feature>
<feature type="transmembrane region" description="Helical" evidence="8">
    <location>
        <begin position="109"/>
        <end position="140"/>
    </location>
</feature>
<dbReference type="RefSeq" id="WP_263411869.1">
    <property type="nucleotide sequence ID" value="NZ_BAABBH010000001.1"/>
</dbReference>
<feature type="transmembrane region" description="Helical" evidence="8">
    <location>
        <begin position="340"/>
        <end position="359"/>
    </location>
</feature>
<keyword evidence="3 9" id="KW-0328">Glycosyltransferase</keyword>
<evidence type="ECO:0000313" key="10">
    <source>
        <dbReference type="Proteomes" id="UP001634747"/>
    </source>
</evidence>
<feature type="transmembrane region" description="Helical" evidence="8">
    <location>
        <begin position="256"/>
        <end position="275"/>
    </location>
</feature>
<proteinExistence type="predicted"/>
<evidence type="ECO:0000256" key="5">
    <source>
        <dbReference type="ARBA" id="ARBA00022692"/>
    </source>
</evidence>
<evidence type="ECO:0000256" key="4">
    <source>
        <dbReference type="ARBA" id="ARBA00022679"/>
    </source>
</evidence>
<protein>
    <submittedName>
        <fullName evidence="9">ArnT family glycosyltransferase</fullName>
        <ecNumber evidence="9">2.4.-.-</ecNumber>
    </submittedName>
</protein>
<dbReference type="Proteomes" id="UP001634747">
    <property type="component" value="Unassembled WGS sequence"/>
</dbReference>
<gene>
    <name evidence="9" type="ORF">ACK2TP_12895</name>
</gene>
<accession>A0ABW9KLN5</accession>
<keyword evidence="4 9" id="KW-0808">Transferase</keyword>
<feature type="transmembrane region" description="Helical" evidence="8">
    <location>
        <begin position="311"/>
        <end position="331"/>
    </location>
</feature>
<evidence type="ECO:0000256" key="2">
    <source>
        <dbReference type="ARBA" id="ARBA00022475"/>
    </source>
</evidence>
<organism evidence="9 10">
    <name type="scientific">Terriglobus aquaticus</name>
    <dbReference type="NCBI Taxonomy" id="940139"/>
    <lineage>
        <taxon>Bacteria</taxon>
        <taxon>Pseudomonadati</taxon>
        <taxon>Acidobacteriota</taxon>
        <taxon>Terriglobia</taxon>
        <taxon>Terriglobales</taxon>
        <taxon>Acidobacteriaceae</taxon>
        <taxon>Terriglobus</taxon>
    </lineage>
</organism>
<evidence type="ECO:0000256" key="6">
    <source>
        <dbReference type="ARBA" id="ARBA00022989"/>
    </source>
</evidence>
<feature type="transmembrane region" description="Helical" evidence="8">
    <location>
        <begin position="365"/>
        <end position="382"/>
    </location>
</feature>
<dbReference type="PANTHER" id="PTHR33908">
    <property type="entry name" value="MANNOSYLTRANSFERASE YKCB-RELATED"/>
    <property type="match status" value="1"/>
</dbReference>
<dbReference type="GO" id="GO:0016757">
    <property type="term" value="F:glycosyltransferase activity"/>
    <property type="evidence" value="ECO:0007669"/>
    <property type="project" value="UniProtKB-KW"/>
</dbReference>
<keyword evidence="6 8" id="KW-1133">Transmembrane helix</keyword>